<sequence length="342" mass="39275">MLIVVGTRKRPDGNLKAMFVLLDLWKKGIRDCFFDAKLSEKQFEKVSQRIAKNYDLMESTEPGDDELQELIRLPKDTLVIEANAAIHLDKGVKMVEHEEASGGKAIDSLKGARAIHEIYIPKTGKWYLWARAFFEWSKDSYWIGMDDALAKPWDRDGGPGAIRICPDPDDTSKWHRWLWNTGPDSVVNTKQGIKPAFFHIKRAGYYRLWSKGREAGSRLDQILLTRARGFNTQTETEGKPLPIKHAPHPYEPISIHECQKLIRHAVQIATAVNTEIPWEFKYWLQDIWGDITQFPETEGSLYKCPKCGTDLPRQAVDLMIQHAQSDDIQFYILCRKCGGEFD</sequence>
<dbReference type="Proteomes" id="UP001174909">
    <property type="component" value="Unassembled WGS sequence"/>
</dbReference>
<evidence type="ECO:0000313" key="2">
    <source>
        <dbReference type="Proteomes" id="UP001174909"/>
    </source>
</evidence>
<name>A0AA35WB39_GEOBA</name>
<protein>
    <submittedName>
        <fullName evidence="1">Uncharacterized protein</fullName>
    </submittedName>
</protein>
<keyword evidence="2" id="KW-1185">Reference proteome</keyword>
<dbReference type="EMBL" id="CASHTH010001392">
    <property type="protein sequence ID" value="CAI8014828.1"/>
    <property type="molecule type" value="Genomic_DNA"/>
</dbReference>
<gene>
    <name evidence="1" type="ORF">GBAR_LOCUS9250</name>
</gene>
<accession>A0AA35WB39</accession>
<dbReference type="AlphaFoldDB" id="A0AA35WB39"/>
<reference evidence="1" key="1">
    <citation type="submission" date="2023-03" db="EMBL/GenBank/DDBJ databases">
        <authorList>
            <person name="Steffen K."/>
            <person name="Cardenas P."/>
        </authorList>
    </citation>
    <scope>NUCLEOTIDE SEQUENCE</scope>
</reference>
<evidence type="ECO:0000313" key="1">
    <source>
        <dbReference type="EMBL" id="CAI8014828.1"/>
    </source>
</evidence>
<comment type="caution">
    <text evidence="1">The sequence shown here is derived from an EMBL/GenBank/DDBJ whole genome shotgun (WGS) entry which is preliminary data.</text>
</comment>
<proteinExistence type="predicted"/>
<organism evidence="1 2">
    <name type="scientific">Geodia barretti</name>
    <name type="common">Barrett's horny sponge</name>
    <dbReference type="NCBI Taxonomy" id="519541"/>
    <lineage>
        <taxon>Eukaryota</taxon>
        <taxon>Metazoa</taxon>
        <taxon>Porifera</taxon>
        <taxon>Demospongiae</taxon>
        <taxon>Heteroscleromorpha</taxon>
        <taxon>Tetractinellida</taxon>
        <taxon>Astrophorina</taxon>
        <taxon>Geodiidae</taxon>
        <taxon>Geodia</taxon>
    </lineage>
</organism>